<dbReference type="GO" id="GO:0006520">
    <property type="term" value="P:amino acid metabolic process"/>
    <property type="evidence" value="ECO:0007669"/>
    <property type="project" value="TreeGrafter"/>
</dbReference>
<dbReference type="EC" id="4.3.3.6" evidence="3"/>
<dbReference type="InterPro" id="IPR011060">
    <property type="entry name" value="RibuloseP-bd_barrel"/>
</dbReference>
<evidence type="ECO:0000256" key="4">
    <source>
        <dbReference type="ARBA" id="ARBA00022898"/>
    </source>
</evidence>
<dbReference type="SUPFAM" id="SSF51366">
    <property type="entry name" value="Ribulose-phoshate binding barrel"/>
    <property type="match status" value="1"/>
</dbReference>
<evidence type="ECO:0000256" key="7">
    <source>
        <dbReference type="ARBA" id="ARBA00047992"/>
    </source>
</evidence>
<dbReference type="GeneID" id="37044059"/>
<feature type="active site" description="Schiff-base intermediate with D-ribose 5-phosphate" evidence="8">
    <location>
        <position position="130"/>
    </location>
</feature>
<dbReference type="NCBIfam" id="TIGR00343">
    <property type="entry name" value="pyridoxal 5'-phosphate synthase lyase subunit PdxS"/>
    <property type="match status" value="1"/>
</dbReference>
<evidence type="ECO:0000256" key="2">
    <source>
        <dbReference type="ARBA" id="ARBA00007281"/>
    </source>
</evidence>
<dbReference type="Gene3D" id="3.20.20.70">
    <property type="entry name" value="Aldolase class I"/>
    <property type="match status" value="1"/>
</dbReference>
<feature type="binding site" evidence="9">
    <location>
        <position position="73"/>
    </location>
    <ligand>
        <name>D-ribose 5-phosphate</name>
        <dbReference type="ChEBI" id="CHEBI:78346"/>
    </ligand>
</feature>
<dbReference type="InterPro" id="IPR013785">
    <property type="entry name" value="Aldolase_TIM"/>
</dbReference>
<comment type="pathway">
    <text evidence="1">Cofactor biosynthesis; pyridoxal 5'-phosphate biosynthesis.</text>
</comment>
<sequence length="343" mass="36399">MSSEHPQIVGTLPPSAAAPAVANGSSAVPLEKRSASHHQPTSFKAETTTSNNLGTFGVKSGLAQMLKGGVIMDVVNVEQARIAEEAGACAVMALERVPADIRVEGGVARMSDPGMIKEIIEAVSIPVMAKCRIGHFVEAQILQALNVDYIDESEVLTPADDFHHINKHNFKVPFVCGCRNLGEALRRISEGAAMIRTKGEAGTGNVVEAVHHQRTVRAEINRVASMCDEELYAYAKEIAAPFHLLKETARLKRLPVVNFAAGGVATPADAALMMQLGSDGVFVGSGIFKGQNQAERARAIVQAVAHYDDAEKLAQISEGLGEAMVGLTITDNMKGGRLAGRGW</sequence>
<feature type="binding site" evidence="9">
    <location>
        <begin position="284"/>
        <end position="285"/>
    </location>
    <ligand>
        <name>D-ribose 5-phosphate</name>
        <dbReference type="ChEBI" id="CHEBI:78346"/>
    </ligand>
</feature>
<evidence type="ECO:0000256" key="6">
    <source>
        <dbReference type="ARBA" id="ARBA00023270"/>
    </source>
</evidence>
<evidence type="ECO:0000256" key="9">
    <source>
        <dbReference type="PIRSR" id="PIRSR029271-51"/>
    </source>
</evidence>
<name>A0A316YJV3_9BASI</name>
<dbReference type="PANTHER" id="PTHR31829:SF0">
    <property type="entry name" value="PYRIDOXAL 5'-PHOSPHATE SYNTHASE SUBUNIT SNZ1-RELATED"/>
    <property type="match status" value="1"/>
</dbReference>
<evidence type="ECO:0000313" key="14">
    <source>
        <dbReference type="Proteomes" id="UP000245768"/>
    </source>
</evidence>
<accession>A0A316YJV3</accession>
<evidence type="ECO:0000256" key="1">
    <source>
        <dbReference type="ARBA" id="ARBA00004737"/>
    </source>
</evidence>
<feature type="compositionally biased region" description="Polar residues" evidence="11">
    <location>
        <begin position="37"/>
        <end position="50"/>
    </location>
</feature>
<comment type="similarity">
    <text evidence="2 10">Belongs to the PdxS/SNZ family.</text>
</comment>
<comment type="catalytic activity">
    <reaction evidence="7">
        <text>aldehydo-D-ribose 5-phosphate + D-glyceraldehyde 3-phosphate + L-glutamine = pyridoxal 5'-phosphate + L-glutamate + phosphate + 3 H2O + H(+)</text>
        <dbReference type="Rhea" id="RHEA:31507"/>
        <dbReference type="ChEBI" id="CHEBI:15377"/>
        <dbReference type="ChEBI" id="CHEBI:15378"/>
        <dbReference type="ChEBI" id="CHEBI:29985"/>
        <dbReference type="ChEBI" id="CHEBI:43474"/>
        <dbReference type="ChEBI" id="CHEBI:58273"/>
        <dbReference type="ChEBI" id="CHEBI:58359"/>
        <dbReference type="ChEBI" id="CHEBI:59776"/>
        <dbReference type="ChEBI" id="CHEBI:597326"/>
        <dbReference type="EC" id="4.3.3.6"/>
    </reaction>
</comment>
<dbReference type="Pfam" id="PF01680">
    <property type="entry name" value="SOR_SNZ"/>
    <property type="match status" value="1"/>
</dbReference>
<keyword evidence="5" id="KW-0456">Lyase</keyword>
<dbReference type="OrthoDB" id="1660966at2759"/>
<dbReference type="PANTHER" id="PTHR31829">
    <property type="entry name" value="PYRIDOXAL 5'-PHOSPHATE SYNTHASE SUBUNIT SNZ1-RELATED"/>
    <property type="match status" value="1"/>
</dbReference>
<keyword evidence="14" id="KW-1185">Reference proteome</keyword>
<evidence type="ECO:0000256" key="5">
    <source>
        <dbReference type="ARBA" id="ARBA00023239"/>
    </source>
</evidence>
<feature type="binding site" evidence="9">
    <location>
        <position position="202"/>
    </location>
    <ligand>
        <name>D-ribose 5-phosphate</name>
        <dbReference type="ChEBI" id="CHEBI:78346"/>
    </ligand>
</feature>
<protein>
    <recommendedName>
        <fullName evidence="3">pyridoxal 5'-phosphate synthase (glutamine hydrolyzing)</fullName>
        <ecNumber evidence="3">4.3.3.6</ecNumber>
    </recommendedName>
</protein>
<evidence type="ECO:0000256" key="10">
    <source>
        <dbReference type="PROSITE-ProRule" id="PRU00481"/>
    </source>
</evidence>
<feature type="binding site" evidence="9">
    <location>
        <position position="214"/>
    </location>
    <ligand>
        <name>D-glyceraldehyde 3-phosphate</name>
        <dbReference type="ChEBI" id="CHEBI:59776"/>
    </ligand>
</feature>
<evidence type="ECO:0000313" key="13">
    <source>
        <dbReference type="EMBL" id="PWN89462.1"/>
    </source>
</evidence>
<dbReference type="AlphaFoldDB" id="A0A316YJV3"/>
<dbReference type="GO" id="GO:0042823">
    <property type="term" value="P:pyridoxal phosphate biosynthetic process"/>
    <property type="evidence" value="ECO:0007669"/>
    <property type="project" value="UniProtKB-UniPathway"/>
</dbReference>
<dbReference type="FunFam" id="3.20.20.70:FF:000001">
    <property type="entry name" value="Pyridoxine biosynthesis protein PDX1"/>
    <property type="match status" value="1"/>
</dbReference>
<dbReference type="GO" id="GO:0036381">
    <property type="term" value="F:pyridoxal 5'-phosphate synthase (glutamine hydrolysing) activity"/>
    <property type="evidence" value="ECO:0007669"/>
    <property type="project" value="UniProtKB-EC"/>
</dbReference>
<dbReference type="STRING" id="215250.A0A316YJV3"/>
<feature type="binding site" evidence="9">
    <location>
        <position position="263"/>
    </location>
    <ligand>
        <name>D-ribose 5-phosphate</name>
        <dbReference type="ChEBI" id="CHEBI:78346"/>
    </ligand>
</feature>
<dbReference type="PIRSF" id="PIRSF029271">
    <property type="entry name" value="Pdx1"/>
    <property type="match status" value="1"/>
</dbReference>
<organism evidence="13 14">
    <name type="scientific">Acaromyces ingoldii</name>
    <dbReference type="NCBI Taxonomy" id="215250"/>
    <lineage>
        <taxon>Eukaryota</taxon>
        <taxon>Fungi</taxon>
        <taxon>Dikarya</taxon>
        <taxon>Basidiomycota</taxon>
        <taxon>Ustilaginomycotina</taxon>
        <taxon>Exobasidiomycetes</taxon>
        <taxon>Exobasidiales</taxon>
        <taxon>Cryptobasidiaceae</taxon>
        <taxon>Acaromyces</taxon>
    </lineage>
</organism>
<reference evidence="13 14" key="1">
    <citation type="journal article" date="2018" name="Mol. Biol. Evol.">
        <title>Broad Genomic Sampling Reveals a Smut Pathogenic Ancestry of the Fungal Clade Ustilaginomycotina.</title>
        <authorList>
            <person name="Kijpornyongpan T."/>
            <person name="Mondo S.J."/>
            <person name="Barry K."/>
            <person name="Sandor L."/>
            <person name="Lee J."/>
            <person name="Lipzen A."/>
            <person name="Pangilinan J."/>
            <person name="LaButti K."/>
            <person name="Hainaut M."/>
            <person name="Henrissat B."/>
            <person name="Grigoriev I.V."/>
            <person name="Spatafora J.W."/>
            <person name="Aime M.C."/>
        </authorList>
    </citation>
    <scope>NUCLEOTIDE SEQUENCE [LARGE SCALE GENOMIC DNA]</scope>
    <source>
        <strain evidence="13 14">MCA 4198</strain>
    </source>
</reference>
<evidence type="ECO:0000256" key="11">
    <source>
        <dbReference type="SAM" id="MobiDB-lite"/>
    </source>
</evidence>
<dbReference type="Proteomes" id="UP000245768">
    <property type="component" value="Unassembled WGS sequence"/>
</dbReference>
<dbReference type="NCBIfam" id="NF003215">
    <property type="entry name" value="PRK04180.1"/>
    <property type="match status" value="1"/>
</dbReference>
<dbReference type="PROSITE" id="PS51129">
    <property type="entry name" value="PDXS_SNZ_2"/>
    <property type="match status" value="1"/>
</dbReference>
<feature type="domain" description="PdxS/SNZ N-terminal" evidence="12">
    <location>
        <begin position="56"/>
        <end position="261"/>
    </location>
</feature>
<keyword evidence="4" id="KW-0663">Pyridoxal phosphate</keyword>
<keyword evidence="6 8" id="KW-0704">Schiff base</keyword>
<dbReference type="UniPathway" id="UPA00245"/>
<proteinExistence type="inferred from homology"/>
<dbReference type="InParanoid" id="A0A316YJV3"/>
<dbReference type="HAMAP" id="MF_01824">
    <property type="entry name" value="PdxS"/>
    <property type="match status" value="1"/>
</dbReference>
<gene>
    <name evidence="13" type="ORF">FA10DRAFT_268016</name>
</gene>
<dbReference type="FunCoup" id="A0A316YJV3">
    <property type="interactions" value="151"/>
</dbReference>
<feature type="compositionally biased region" description="Low complexity" evidence="11">
    <location>
        <begin position="13"/>
        <end position="29"/>
    </location>
</feature>
<feature type="region of interest" description="Disordered" evidence="11">
    <location>
        <begin position="1"/>
        <end position="50"/>
    </location>
</feature>
<dbReference type="GO" id="GO:0008615">
    <property type="term" value="P:pyridoxine biosynthetic process"/>
    <property type="evidence" value="ECO:0007669"/>
    <property type="project" value="TreeGrafter"/>
</dbReference>
<dbReference type="CDD" id="cd04727">
    <property type="entry name" value="pdxS"/>
    <property type="match status" value="1"/>
</dbReference>
<dbReference type="EMBL" id="KZ819637">
    <property type="protein sequence ID" value="PWN89462.1"/>
    <property type="molecule type" value="Genomic_DNA"/>
</dbReference>
<dbReference type="InterPro" id="IPR033755">
    <property type="entry name" value="PdxS/SNZ_N"/>
</dbReference>
<dbReference type="RefSeq" id="XP_025376660.1">
    <property type="nucleotide sequence ID" value="XM_025522143.1"/>
</dbReference>
<dbReference type="InterPro" id="IPR001852">
    <property type="entry name" value="PdxS/SNZ"/>
</dbReference>
<evidence type="ECO:0000259" key="12">
    <source>
        <dbReference type="Pfam" id="PF01680"/>
    </source>
</evidence>
<dbReference type="PROSITE" id="PS01235">
    <property type="entry name" value="PDXS_SNZ_1"/>
    <property type="match status" value="1"/>
</dbReference>
<evidence type="ECO:0000256" key="8">
    <source>
        <dbReference type="PIRSR" id="PIRSR029271-50"/>
    </source>
</evidence>
<evidence type="ECO:0000256" key="3">
    <source>
        <dbReference type="ARBA" id="ARBA00012084"/>
    </source>
</evidence>